<dbReference type="AlphaFoldDB" id="A0A521E8U5"/>
<name>A0A521E8U5_9RHOB</name>
<sequence length="154" mass="16537">MPYFERKPFVSALRTATKAVPEQDTLPISQIARGILNAENSTTQQLDGPFHCRKPCRPGETGTILLSFAAPAGADVVDLQFEPGDMISRDGNVLPTDKMSIQPSAVRIPPGQAVDVAVSLTIHDLAEPGQYQGRVYTKGSENTAIVVTFEVVAD</sequence>
<evidence type="ECO:0000313" key="1">
    <source>
        <dbReference type="EMBL" id="SMO80365.1"/>
    </source>
</evidence>
<gene>
    <name evidence="1" type="ORF">SAMN06265380_11021</name>
</gene>
<dbReference type="RefSeq" id="WP_142638504.1">
    <property type="nucleotide sequence ID" value="NZ_CANLVA010000009.1"/>
</dbReference>
<evidence type="ECO:0000313" key="2">
    <source>
        <dbReference type="Proteomes" id="UP000319555"/>
    </source>
</evidence>
<accession>A0A521E8U5</accession>
<proteinExistence type="predicted"/>
<reference evidence="1 2" key="1">
    <citation type="submission" date="2017-05" db="EMBL/GenBank/DDBJ databases">
        <authorList>
            <person name="Varghese N."/>
            <person name="Submissions S."/>
        </authorList>
    </citation>
    <scope>NUCLEOTIDE SEQUENCE [LARGE SCALE GENOMIC DNA]</scope>
    <source>
        <strain evidence="1 2">DSM 28009</strain>
    </source>
</reference>
<protein>
    <submittedName>
        <fullName evidence="1">Uncharacterized protein</fullName>
    </submittedName>
</protein>
<keyword evidence="2" id="KW-1185">Reference proteome</keyword>
<dbReference type="Proteomes" id="UP000319555">
    <property type="component" value="Unassembled WGS sequence"/>
</dbReference>
<dbReference type="EMBL" id="FXTE01000010">
    <property type="protein sequence ID" value="SMO80365.1"/>
    <property type="molecule type" value="Genomic_DNA"/>
</dbReference>
<organism evidence="1 2">
    <name type="scientific">Ruegeria faecimaris</name>
    <dbReference type="NCBI Taxonomy" id="686389"/>
    <lineage>
        <taxon>Bacteria</taxon>
        <taxon>Pseudomonadati</taxon>
        <taxon>Pseudomonadota</taxon>
        <taxon>Alphaproteobacteria</taxon>
        <taxon>Rhodobacterales</taxon>
        <taxon>Roseobacteraceae</taxon>
        <taxon>Ruegeria</taxon>
    </lineage>
</organism>
<dbReference type="OrthoDB" id="7706083at2"/>